<gene>
    <name evidence="1" type="ORF">HPB48_019517</name>
</gene>
<dbReference type="AlphaFoldDB" id="A0A9J6FN63"/>
<comment type="caution">
    <text evidence="1">The sequence shown here is derived from an EMBL/GenBank/DDBJ whole genome shotgun (WGS) entry which is preliminary data.</text>
</comment>
<dbReference type="VEuPathDB" id="VectorBase:HLOH_063854"/>
<name>A0A9J6FN63_HAELO</name>
<keyword evidence="2" id="KW-1185">Reference proteome</keyword>
<evidence type="ECO:0000313" key="1">
    <source>
        <dbReference type="EMBL" id="KAH9364477.1"/>
    </source>
</evidence>
<reference evidence="1 2" key="1">
    <citation type="journal article" date="2020" name="Cell">
        <title>Large-Scale Comparative Analyses of Tick Genomes Elucidate Their Genetic Diversity and Vector Capacities.</title>
        <authorList>
            <consortium name="Tick Genome and Microbiome Consortium (TIGMIC)"/>
            <person name="Jia N."/>
            <person name="Wang J."/>
            <person name="Shi W."/>
            <person name="Du L."/>
            <person name="Sun Y."/>
            <person name="Zhan W."/>
            <person name="Jiang J.F."/>
            <person name="Wang Q."/>
            <person name="Zhang B."/>
            <person name="Ji P."/>
            <person name="Bell-Sakyi L."/>
            <person name="Cui X.M."/>
            <person name="Yuan T.T."/>
            <person name="Jiang B.G."/>
            <person name="Yang W.F."/>
            <person name="Lam T.T."/>
            <person name="Chang Q.C."/>
            <person name="Ding S.J."/>
            <person name="Wang X.J."/>
            <person name="Zhu J.G."/>
            <person name="Ruan X.D."/>
            <person name="Zhao L."/>
            <person name="Wei J.T."/>
            <person name="Ye R.Z."/>
            <person name="Que T.C."/>
            <person name="Du C.H."/>
            <person name="Zhou Y.H."/>
            <person name="Cheng J.X."/>
            <person name="Dai P.F."/>
            <person name="Guo W.B."/>
            <person name="Han X.H."/>
            <person name="Huang E.J."/>
            <person name="Li L.F."/>
            <person name="Wei W."/>
            <person name="Gao Y.C."/>
            <person name="Liu J.Z."/>
            <person name="Shao H.Z."/>
            <person name="Wang X."/>
            <person name="Wang C.C."/>
            <person name="Yang T.C."/>
            <person name="Huo Q.B."/>
            <person name="Li W."/>
            <person name="Chen H.Y."/>
            <person name="Chen S.E."/>
            <person name="Zhou L.G."/>
            <person name="Ni X.B."/>
            <person name="Tian J.H."/>
            <person name="Sheng Y."/>
            <person name="Liu T."/>
            <person name="Pan Y.S."/>
            <person name="Xia L.Y."/>
            <person name="Li J."/>
            <person name="Zhao F."/>
            <person name="Cao W.C."/>
        </authorList>
    </citation>
    <scope>NUCLEOTIDE SEQUENCE [LARGE SCALE GENOMIC DNA]</scope>
    <source>
        <strain evidence="1">HaeL-2018</strain>
    </source>
</reference>
<proteinExistence type="predicted"/>
<organism evidence="1 2">
    <name type="scientific">Haemaphysalis longicornis</name>
    <name type="common">Bush tick</name>
    <dbReference type="NCBI Taxonomy" id="44386"/>
    <lineage>
        <taxon>Eukaryota</taxon>
        <taxon>Metazoa</taxon>
        <taxon>Ecdysozoa</taxon>
        <taxon>Arthropoda</taxon>
        <taxon>Chelicerata</taxon>
        <taxon>Arachnida</taxon>
        <taxon>Acari</taxon>
        <taxon>Parasitiformes</taxon>
        <taxon>Ixodida</taxon>
        <taxon>Ixodoidea</taxon>
        <taxon>Ixodidae</taxon>
        <taxon>Haemaphysalinae</taxon>
        <taxon>Haemaphysalis</taxon>
    </lineage>
</organism>
<evidence type="ECO:0000313" key="2">
    <source>
        <dbReference type="Proteomes" id="UP000821853"/>
    </source>
</evidence>
<dbReference type="Proteomes" id="UP000821853">
    <property type="component" value="Chromosome 10"/>
</dbReference>
<dbReference type="EMBL" id="JABSTR010000002">
    <property type="protein sequence ID" value="KAH9364477.1"/>
    <property type="molecule type" value="Genomic_DNA"/>
</dbReference>
<sequence length="107" mass="11815">MIATRPQWEKVVLSSHDESGLGVRMPEAGTEDMGSWTMAEERGKGFQEYSTPESILGKHSLSSSWSEGNLFMIVLHRLFKQFEGQITLGCSIGGPPSRVATDSSRLR</sequence>
<protein>
    <submittedName>
        <fullName evidence="1">Uncharacterized protein</fullName>
    </submittedName>
</protein>
<accession>A0A9J6FN63</accession>